<dbReference type="GO" id="GO:0003684">
    <property type="term" value="F:damaged DNA binding"/>
    <property type="evidence" value="ECO:0007669"/>
    <property type="project" value="UniProtKB-UniRule"/>
</dbReference>
<dbReference type="Pfam" id="PF02144">
    <property type="entry name" value="Rad1"/>
    <property type="match status" value="1"/>
</dbReference>
<dbReference type="EMBL" id="CCBQ010000044">
    <property type="protein sequence ID" value="CDO95221.1"/>
    <property type="molecule type" value="Genomic_DNA"/>
</dbReference>
<sequence length="370" mass="41922">MTDLPEFYATTVYIDHIVTALNCLIPFGVKDEMLVTITNDGLSFARENNHVIKIQLVLSRELFQTFHYSPPEDASETRVSLRLDHVLDSLNITNDRSDVIECTLSYNGDGTPFILIFEDSMITESVEYSTYLLKDLDNTGLVLDRSQLQFECIIKGDVLYNALHDLKEIGCKDCYFYAIINETTGKPLFALISKSQQGVSKIVLPNERSILEKFEIYANDSSTIAYNQPMVTVFDYAMLDKIRASARIASKIMIRRDLHGLMTVNILNETKDILRSNDKESKRPKSVFGNGLPTHYPGIIIEISMLEKALPELLDVNEIKSMMLEFMGTDSAYSFLPAEHQQSKTAPYENDKHDDSDGYEAASQDLPLFF</sequence>
<feature type="region of interest" description="Disordered" evidence="7">
    <location>
        <begin position="340"/>
        <end position="370"/>
    </location>
</feature>
<dbReference type="GO" id="GO:0003690">
    <property type="term" value="F:double-stranded DNA binding"/>
    <property type="evidence" value="ECO:0007669"/>
    <property type="project" value="InterPro"/>
</dbReference>
<comment type="subcellular location">
    <subcellularLocation>
        <location evidence="1 6">Nucleus</location>
    </subcellularLocation>
</comment>
<accession>A0A0A8L858</accession>
<dbReference type="PANTHER" id="PTHR10870">
    <property type="entry name" value="CELL CYCLE CHECKPOINT PROTEIN RAD1"/>
    <property type="match status" value="1"/>
</dbReference>
<evidence type="ECO:0000256" key="1">
    <source>
        <dbReference type="ARBA" id="ARBA00004123"/>
    </source>
</evidence>
<evidence type="ECO:0000256" key="3">
    <source>
        <dbReference type="ARBA" id="ARBA00022763"/>
    </source>
</evidence>
<proteinExistence type="inferred from homology"/>
<evidence type="ECO:0000256" key="2">
    <source>
        <dbReference type="ARBA" id="ARBA00010991"/>
    </source>
</evidence>
<protein>
    <recommendedName>
        <fullName evidence="6">DNA damage checkpoint control protein RAD17</fullName>
    </recommendedName>
</protein>
<dbReference type="PANTHER" id="PTHR10870:SF0">
    <property type="entry name" value="CELL CYCLE CHECKPOINT PROTEIN RAD1"/>
    <property type="match status" value="1"/>
</dbReference>
<dbReference type="Gene3D" id="3.70.10.10">
    <property type="match status" value="1"/>
</dbReference>
<name>A0A0A8L858_9SACH</name>
<evidence type="ECO:0000313" key="9">
    <source>
        <dbReference type="Proteomes" id="UP000031516"/>
    </source>
</evidence>
<keyword evidence="6" id="KW-0238">DNA-binding</keyword>
<gene>
    <name evidence="8" type="ORF">KLDO_g3468</name>
</gene>
<dbReference type="PIRSF" id="PIRSF011769">
    <property type="entry name" value="Cell_cycle_RAD17"/>
    <property type="match status" value="1"/>
</dbReference>
<evidence type="ECO:0000256" key="6">
    <source>
        <dbReference type="PIRNR" id="PIRNR011769"/>
    </source>
</evidence>
<keyword evidence="9" id="KW-1185">Reference proteome</keyword>
<evidence type="ECO:0000256" key="5">
    <source>
        <dbReference type="ARBA" id="ARBA00023242"/>
    </source>
</evidence>
<dbReference type="GO" id="GO:0007131">
    <property type="term" value="P:reciprocal meiotic recombination"/>
    <property type="evidence" value="ECO:0007669"/>
    <property type="project" value="InterPro"/>
</dbReference>
<dbReference type="GO" id="GO:0006302">
    <property type="term" value="P:double-strand break repair"/>
    <property type="evidence" value="ECO:0007669"/>
    <property type="project" value="UniProtKB-UniRule"/>
</dbReference>
<dbReference type="GO" id="GO:0030896">
    <property type="term" value="C:checkpoint clamp complex"/>
    <property type="evidence" value="ECO:0007669"/>
    <property type="project" value="UniProtKB-UniRule"/>
</dbReference>
<dbReference type="OrthoDB" id="337581at2759"/>
<dbReference type="GO" id="GO:0004518">
    <property type="term" value="F:nuclease activity"/>
    <property type="evidence" value="ECO:0007669"/>
    <property type="project" value="UniProtKB-KW"/>
</dbReference>
<evidence type="ECO:0000313" key="8">
    <source>
        <dbReference type="EMBL" id="CDO95221.1"/>
    </source>
</evidence>
<dbReference type="InterPro" id="IPR003021">
    <property type="entry name" value="Rad1_Rec1_Rad17"/>
</dbReference>
<comment type="caution">
    <text evidence="8">The sequence shown here is derived from an EMBL/GenBank/DDBJ whole genome shotgun (WGS) entry which is preliminary data.</text>
</comment>
<reference evidence="8 9" key="1">
    <citation type="submission" date="2014-03" db="EMBL/GenBank/DDBJ databases">
        <title>The genome of Kluyveromyces dobzhanskii.</title>
        <authorList>
            <person name="Nystedt B."/>
            <person name="Astrom S."/>
        </authorList>
    </citation>
    <scope>NUCLEOTIDE SEQUENCE [LARGE SCALE GENOMIC DNA]</scope>
    <source>
        <strain evidence="8 9">CBS 2104</strain>
    </source>
</reference>
<dbReference type="GO" id="GO:0000077">
    <property type="term" value="P:DNA damage checkpoint signaling"/>
    <property type="evidence" value="ECO:0007669"/>
    <property type="project" value="UniProtKB-UniRule"/>
</dbReference>
<keyword evidence="6" id="KW-0540">Nuclease</keyword>
<organism evidence="8 9">
    <name type="scientific">Kluyveromyces dobzhanskii CBS 2104</name>
    <dbReference type="NCBI Taxonomy" id="1427455"/>
    <lineage>
        <taxon>Eukaryota</taxon>
        <taxon>Fungi</taxon>
        <taxon>Dikarya</taxon>
        <taxon>Ascomycota</taxon>
        <taxon>Saccharomycotina</taxon>
        <taxon>Saccharomycetes</taxon>
        <taxon>Saccharomycetales</taxon>
        <taxon>Saccharomycetaceae</taxon>
        <taxon>Kluyveromyces</taxon>
    </lineage>
</organism>
<dbReference type="InterPro" id="IPR016587">
    <property type="entry name" value="Rad17"/>
</dbReference>
<evidence type="ECO:0000256" key="7">
    <source>
        <dbReference type="SAM" id="MobiDB-lite"/>
    </source>
</evidence>
<comment type="function">
    <text evidence="6">Component of the checkpoint clamp complex involved in the surveillance mechanism that allows the DNA repair pathways to act to restore the integrity of the DNA prior to DNA synthesis or separation of the replicated chromosomes.</text>
</comment>
<evidence type="ECO:0000256" key="4">
    <source>
        <dbReference type="ARBA" id="ARBA00023204"/>
    </source>
</evidence>
<keyword evidence="6" id="KW-0378">Hydrolase</keyword>
<dbReference type="GO" id="GO:0016787">
    <property type="term" value="F:hydrolase activity"/>
    <property type="evidence" value="ECO:0007669"/>
    <property type="project" value="UniProtKB-KW"/>
</dbReference>
<keyword evidence="3 6" id="KW-0227">DNA damage</keyword>
<dbReference type="Proteomes" id="UP000031516">
    <property type="component" value="Unassembled WGS sequence"/>
</dbReference>
<dbReference type="AlphaFoldDB" id="A0A0A8L858"/>
<keyword evidence="4 6" id="KW-0234">DNA repair</keyword>
<comment type="similarity">
    <text evidence="2 6">Belongs to the rad1 family.</text>
</comment>
<keyword evidence="5 6" id="KW-0539">Nucleus</keyword>
<dbReference type="PRINTS" id="PR01245">
    <property type="entry name" value="RAD1REC1"/>
</dbReference>